<dbReference type="OrthoDB" id="568347at2"/>
<dbReference type="InterPro" id="IPR013762">
    <property type="entry name" value="Integrase-like_cat_sf"/>
</dbReference>
<dbReference type="EMBL" id="NIQC01000006">
    <property type="protein sequence ID" value="OWZ84287.1"/>
    <property type="molecule type" value="Genomic_DNA"/>
</dbReference>
<dbReference type="Gene3D" id="1.10.443.10">
    <property type="entry name" value="Intergrase catalytic core"/>
    <property type="match status" value="1"/>
</dbReference>
<proteinExistence type="predicted"/>
<dbReference type="GO" id="GO:0006310">
    <property type="term" value="P:DNA recombination"/>
    <property type="evidence" value="ECO:0007669"/>
    <property type="project" value="UniProtKB-KW"/>
</dbReference>
<reference evidence="2 3" key="1">
    <citation type="submission" date="2017-06" db="EMBL/GenBank/DDBJ databases">
        <title>Draft Genome Sequence of Natranaerobius trueperi halophilic, alkalithermophilic bacteria from soda lakes.</title>
        <authorList>
            <person name="Zhao B."/>
        </authorList>
    </citation>
    <scope>NUCLEOTIDE SEQUENCE [LARGE SCALE GENOMIC DNA]</scope>
    <source>
        <strain evidence="2 3">DSM 18760</strain>
    </source>
</reference>
<sequence length="881" mass="103348">MDYDIKFVEQKNSLSVFSIDGVEYCNIKVKTIKELEDELNKTEHLLLNNLKFDSYEDLLSGIKAIEYFSNKNPNLVKDYINRIRLKLESFYSDKNRVNRKNCLKIMASYELDNFEKDGSFNRIANLDSVPETQQILLNSFELNTSISPIDKRQIKNKNYYAEFVGEKFGTAIGDLTYLGIENHMHIWMIGDQKQEIFAGLKISSSTSSMANIIITVINNIHEIITNNMIDKLIDFKKVDELRILQLYSKVCTDAFIAYLKFRLRLITEQRIRVGITSNAWGKSNLALLLSKNDTISINRVNQALRSPYINILTQLFKETLVYESKAQVDYLLNSNHVDISLDYWKFFCMCNKRLREFSFDFSSIKQSVIKREFKLYYKHLVEHDLISKNTIRSDKGMAKNVEQFFTVKKIIAYLTNKYKVQQTADITVSILNDVLEKVYMTRLDGEFKSQQKNTNNSALVEKVYYQIRTFISWVIDNAEEIKTKKPSTTLLYSIEINGSNTKATTNKTEIIPEKVIEEIINKLDNLTPGIYRRLLLILLNNPRRYNEIQKLDRGCIMPYTVNGEQQYDEGGYPQFILTFVEHKKHKNTTIEENGLDYSNYTRDMIVNYIVAREIVEQEKEVKQLEDEINSNRPSDRIIKIQKLFVVKDESTKEGYRYITPKMFSQRINTFIRVNDIRNTDGTLWYFHPRQTRKTSSYISVAHGASLEELQELLFHTNKNTTQKSYTEISEILLADTNSEYLRKEFDERLFTNKEDKKKFSAEELKLLFKQFCFESRKVYYNRKMLGICTSNYEQECPHKIRDSLTTDDFPCSTCADLATSKSCKEGWDRLKKTQEENLKLFKQFIADNKFKENDLDKLPQYRATKTRYLKTLKVISAIDAY</sequence>
<keyword evidence="3" id="KW-1185">Reference proteome</keyword>
<protein>
    <recommendedName>
        <fullName evidence="4">Tyr recombinase domain-containing protein</fullName>
    </recommendedName>
</protein>
<dbReference type="RefSeq" id="WP_089023072.1">
    <property type="nucleotide sequence ID" value="NZ_NIQC01000006.1"/>
</dbReference>
<gene>
    <name evidence="2" type="ORF">CDO51_04305</name>
</gene>
<dbReference type="InterPro" id="IPR011010">
    <property type="entry name" value="DNA_brk_join_enz"/>
</dbReference>
<evidence type="ECO:0000313" key="2">
    <source>
        <dbReference type="EMBL" id="OWZ84287.1"/>
    </source>
</evidence>
<dbReference type="AlphaFoldDB" id="A0A226C1J4"/>
<organism evidence="2 3">
    <name type="scientific">Natranaerobius trueperi</name>
    <dbReference type="NCBI Taxonomy" id="759412"/>
    <lineage>
        <taxon>Bacteria</taxon>
        <taxon>Bacillati</taxon>
        <taxon>Bacillota</taxon>
        <taxon>Clostridia</taxon>
        <taxon>Natranaerobiales</taxon>
        <taxon>Natranaerobiaceae</taxon>
        <taxon>Natranaerobius</taxon>
    </lineage>
</organism>
<dbReference type="GO" id="GO:0003677">
    <property type="term" value="F:DNA binding"/>
    <property type="evidence" value="ECO:0007669"/>
    <property type="project" value="InterPro"/>
</dbReference>
<keyword evidence="1" id="KW-0233">DNA recombination</keyword>
<name>A0A226C1J4_9FIRM</name>
<evidence type="ECO:0000256" key="1">
    <source>
        <dbReference type="ARBA" id="ARBA00023172"/>
    </source>
</evidence>
<accession>A0A226C1J4</accession>
<dbReference type="SUPFAM" id="SSF56349">
    <property type="entry name" value="DNA breaking-rejoining enzymes"/>
    <property type="match status" value="1"/>
</dbReference>
<dbReference type="Proteomes" id="UP000214588">
    <property type="component" value="Unassembled WGS sequence"/>
</dbReference>
<evidence type="ECO:0000313" key="3">
    <source>
        <dbReference type="Proteomes" id="UP000214588"/>
    </source>
</evidence>
<comment type="caution">
    <text evidence="2">The sequence shown here is derived from an EMBL/GenBank/DDBJ whole genome shotgun (WGS) entry which is preliminary data.</text>
</comment>
<evidence type="ECO:0008006" key="4">
    <source>
        <dbReference type="Google" id="ProtNLM"/>
    </source>
</evidence>
<dbReference type="GO" id="GO:0015074">
    <property type="term" value="P:DNA integration"/>
    <property type="evidence" value="ECO:0007669"/>
    <property type="project" value="InterPro"/>
</dbReference>